<dbReference type="EMBL" id="QLYX01000006">
    <property type="protein sequence ID" value="RAY14407.1"/>
    <property type="molecule type" value="Genomic_DNA"/>
</dbReference>
<evidence type="ECO:0000256" key="1">
    <source>
        <dbReference type="SAM" id="MobiDB-lite"/>
    </source>
</evidence>
<keyword evidence="3" id="KW-1185">Reference proteome</keyword>
<feature type="compositionally biased region" description="Polar residues" evidence="1">
    <location>
        <begin position="352"/>
        <end position="361"/>
    </location>
</feature>
<proteinExistence type="predicted"/>
<gene>
    <name evidence="2" type="ORF">DPM19_15735</name>
</gene>
<reference evidence="2 3" key="1">
    <citation type="submission" date="2018-06" db="EMBL/GenBank/DDBJ databases">
        <title>Actinomadura craniellae sp. nov. isolated from marine sponge Craniella sp.</title>
        <authorList>
            <person name="Li L."/>
            <person name="Xu Q.H."/>
            <person name="Lin H.W."/>
            <person name="Lu Y.H."/>
        </authorList>
    </citation>
    <scope>NUCLEOTIDE SEQUENCE [LARGE SCALE GENOMIC DNA]</scope>
    <source>
        <strain evidence="2 3">LHW63021</strain>
    </source>
</reference>
<sequence>METELALDAAVVLSLGMNRVLGGAAGLAASGAGALAALAAARGEERSAALAEAERHYEAVREVIDRNARIAALAESAAGEPLPDPLDPAGRPVEELTRWCAATDTALAGAERRISARMAADLAASIFTAPPATQATVSPAASPPPDEHRTAELARILSRLSPDTAPTDLPPVTEAAARLSAATTAGEAEGLLTEVRLRVQAANRETARRREAARLEAAEREAKAQAEAERRYVLDTITTAFEEMGYQVDTGFETVTAQDGEVVLTHGGWADHGVRMRVEDAESPTATATLRASVLRTRPARDEDDRRLDAEREREWCDAFEAARERLAAAGVHSEVTWQIDPGVRELPVTPQARQTRPQTKQQERHREHDR</sequence>
<dbReference type="AlphaFoldDB" id="A0A365H5P0"/>
<evidence type="ECO:0000313" key="2">
    <source>
        <dbReference type="EMBL" id="RAY14407.1"/>
    </source>
</evidence>
<feature type="compositionally biased region" description="Basic and acidic residues" evidence="1">
    <location>
        <begin position="362"/>
        <end position="371"/>
    </location>
</feature>
<name>A0A365H5P0_9ACTN</name>
<protein>
    <submittedName>
        <fullName evidence="2">Response regulator receiver protein</fullName>
    </submittedName>
</protein>
<accession>A0A365H5P0</accession>
<organism evidence="2 3">
    <name type="scientific">Actinomadura craniellae</name>
    <dbReference type="NCBI Taxonomy" id="2231787"/>
    <lineage>
        <taxon>Bacteria</taxon>
        <taxon>Bacillati</taxon>
        <taxon>Actinomycetota</taxon>
        <taxon>Actinomycetes</taxon>
        <taxon>Streptosporangiales</taxon>
        <taxon>Thermomonosporaceae</taxon>
        <taxon>Actinomadura</taxon>
    </lineage>
</organism>
<comment type="caution">
    <text evidence="2">The sequence shown here is derived from an EMBL/GenBank/DDBJ whole genome shotgun (WGS) entry which is preliminary data.</text>
</comment>
<feature type="region of interest" description="Disordered" evidence="1">
    <location>
        <begin position="343"/>
        <end position="371"/>
    </location>
</feature>
<dbReference type="Proteomes" id="UP000251891">
    <property type="component" value="Unassembled WGS sequence"/>
</dbReference>
<evidence type="ECO:0000313" key="3">
    <source>
        <dbReference type="Proteomes" id="UP000251891"/>
    </source>
</evidence>